<sequence>MIIRLEQLNPIIGDINGNLTLIEEAIANAEADNVDLLVLPELVVCGYSPMDLIEHQSFLDTVYQANDRLKVNSRDTAVLFGTITPNNNATGRNCFNSALLVQNGYKIAEVHKTLLPTYDVYDELRYFEPNNTFECIEFKGTKIGITICEDIWHNFELPYVTYDVNPAKELVERGAEAIFNLSASPYTKDKPHKRQKMLQQHAQRLGVPIFYANQIGGNTELVSDGDSMTISSDAEVVGRAPLFDEAHIDFKWNPKADMLENVGPEPAEVSAEIAQMFNALRLGLQDYLDKTGIADDVVLGLSGGIDSALVAAIATEALGAENVVGITMPSKFSSEGSVTDSEQLAHNLGIELHEIAVKDLYDQFNVALDPLLKDSPFGVAEENLQPRIRGTLLMAYSNKFGNMLLNTGNKSELATGYCTLYGDMAGGLGVIADLYKLEVYEMAHWLNEEYYGEEVIPSAIINKPPSAELRPAQKDADSLPKYDILDLILEAYIEKRLSITEIADQGFDIDTVQEIVALVDRNEYKRFQAVPAIKVSDKAFGSGRRWPLVQRWTSSRN</sequence>
<gene>
    <name evidence="7" type="primary">nadE</name>
    <name evidence="11" type="ORF">CK503_11630</name>
</gene>
<dbReference type="PANTHER" id="PTHR23090">
    <property type="entry name" value="NH 3 /GLUTAMINE-DEPENDENT NAD + SYNTHETASE"/>
    <property type="match status" value="1"/>
</dbReference>
<feature type="binding site" evidence="7">
    <location>
        <position position="412"/>
    </location>
    <ligand>
        <name>deamido-NAD(+)</name>
        <dbReference type="ChEBI" id="CHEBI:58437"/>
        <note>ligand shared between two neighboring subunits</note>
    </ligand>
</feature>
<comment type="similarity">
    <text evidence="2 7 8">In the C-terminal section; belongs to the NAD synthetase family.</text>
</comment>
<dbReference type="EC" id="6.3.5.1" evidence="7 8"/>
<comment type="similarity">
    <text evidence="9">Belongs to the NAD synthetase family.</text>
</comment>
<dbReference type="GO" id="GO:0003952">
    <property type="term" value="F:NAD+ synthase (glutamine-hydrolyzing) activity"/>
    <property type="evidence" value="ECO:0007669"/>
    <property type="project" value="UniProtKB-UniRule"/>
</dbReference>
<feature type="active site" description="Proton acceptor; for glutaminase activity" evidence="7">
    <location>
        <position position="41"/>
    </location>
</feature>
<evidence type="ECO:0000256" key="8">
    <source>
        <dbReference type="PIRNR" id="PIRNR006630"/>
    </source>
</evidence>
<dbReference type="PANTHER" id="PTHR23090:SF9">
    <property type="entry name" value="GLUTAMINE-DEPENDENT NAD(+) SYNTHETASE"/>
    <property type="match status" value="1"/>
</dbReference>
<feature type="binding site" evidence="7">
    <location>
        <position position="184"/>
    </location>
    <ligand>
        <name>L-glutamine</name>
        <dbReference type="ChEBI" id="CHEBI:58359"/>
    </ligand>
</feature>
<keyword evidence="6 7" id="KW-0520">NAD</keyword>
<comment type="pathway">
    <text evidence="1 7 8">Cofactor biosynthesis; NAD(+) biosynthesis; NAD(+) from deamido-NAD(+) (L-Gln route): step 1/1.</text>
</comment>
<dbReference type="InterPro" id="IPR022310">
    <property type="entry name" value="NAD/GMP_synthase"/>
</dbReference>
<feature type="binding site" evidence="7">
    <location>
        <position position="525"/>
    </location>
    <ligand>
        <name>deamido-NAD(+)</name>
        <dbReference type="ChEBI" id="CHEBI:58437"/>
        <note>ligand shared between two neighboring subunits</note>
    </ligand>
</feature>
<comment type="caution">
    <text evidence="7">Lacks conserved residue(s) required for the propagation of feature annotation.</text>
</comment>
<name>A0A2A2G6X2_9BACT</name>
<dbReference type="SUPFAM" id="SSF52402">
    <property type="entry name" value="Adenine nucleotide alpha hydrolases-like"/>
    <property type="match status" value="1"/>
</dbReference>
<dbReference type="FunFam" id="3.40.50.620:FF:000106">
    <property type="entry name" value="Glutamine-dependent NAD(+) synthetase"/>
    <property type="match status" value="1"/>
</dbReference>
<dbReference type="GO" id="GO:0008795">
    <property type="term" value="F:NAD+ synthase activity"/>
    <property type="evidence" value="ECO:0007669"/>
    <property type="project" value="UniProtKB-UniRule"/>
</dbReference>
<comment type="caution">
    <text evidence="11">The sequence shown here is derived from an EMBL/GenBank/DDBJ whole genome shotgun (WGS) entry which is preliminary data.</text>
</comment>
<evidence type="ECO:0000256" key="7">
    <source>
        <dbReference type="HAMAP-Rule" id="MF_02090"/>
    </source>
</evidence>
<organism evidence="11 12">
    <name type="scientific">Fodinibius salipaludis</name>
    <dbReference type="NCBI Taxonomy" id="2032627"/>
    <lineage>
        <taxon>Bacteria</taxon>
        <taxon>Pseudomonadati</taxon>
        <taxon>Balneolota</taxon>
        <taxon>Balneolia</taxon>
        <taxon>Balneolales</taxon>
        <taxon>Balneolaceae</taxon>
        <taxon>Fodinibius</taxon>
    </lineage>
</organism>
<feature type="active site" description="For glutaminase activity" evidence="7">
    <location>
        <position position="112"/>
    </location>
</feature>
<dbReference type="OrthoDB" id="9803818at2"/>
<keyword evidence="12" id="KW-1185">Reference proteome</keyword>
<dbReference type="EMBL" id="NSKE01000008">
    <property type="protein sequence ID" value="PAU93381.1"/>
    <property type="molecule type" value="Genomic_DNA"/>
</dbReference>
<dbReference type="UniPathway" id="UPA00253">
    <property type="reaction ID" value="UER00334"/>
</dbReference>
<dbReference type="InterPro" id="IPR036526">
    <property type="entry name" value="C-N_Hydrolase_sf"/>
</dbReference>
<evidence type="ECO:0000259" key="10">
    <source>
        <dbReference type="PROSITE" id="PS50263"/>
    </source>
</evidence>
<reference evidence="11 12" key="1">
    <citation type="submission" date="2017-08" db="EMBL/GenBank/DDBJ databases">
        <title>Aliifodinibius alkalisoli sp. nov., isolated from saline alkaline soil.</title>
        <authorList>
            <person name="Liu D."/>
            <person name="Zhang G."/>
        </authorList>
    </citation>
    <scope>NUCLEOTIDE SEQUENCE [LARGE SCALE GENOMIC DNA]</scope>
    <source>
        <strain evidence="11 12">WN023</strain>
    </source>
</reference>
<feature type="binding site" evidence="7">
    <location>
        <position position="407"/>
    </location>
    <ligand>
        <name>ATP</name>
        <dbReference type="ChEBI" id="CHEBI:30616"/>
    </ligand>
</feature>
<dbReference type="GO" id="GO:0004359">
    <property type="term" value="F:glutaminase activity"/>
    <property type="evidence" value="ECO:0007669"/>
    <property type="project" value="InterPro"/>
</dbReference>
<comment type="catalytic activity">
    <reaction evidence="7 8">
        <text>deamido-NAD(+) + L-glutamine + ATP + H2O = L-glutamate + AMP + diphosphate + NAD(+) + H(+)</text>
        <dbReference type="Rhea" id="RHEA:24384"/>
        <dbReference type="ChEBI" id="CHEBI:15377"/>
        <dbReference type="ChEBI" id="CHEBI:15378"/>
        <dbReference type="ChEBI" id="CHEBI:29985"/>
        <dbReference type="ChEBI" id="CHEBI:30616"/>
        <dbReference type="ChEBI" id="CHEBI:33019"/>
        <dbReference type="ChEBI" id="CHEBI:57540"/>
        <dbReference type="ChEBI" id="CHEBI:58359"/>
        <dbReference type="ChEBI" id="CHEBI:58437"/>
        <dbReference type="ChEBI" id="CHEBI:456215"/>
        <dbReference type="EC" id="6.3.5.1"/>
    </reaction>
</comment>
<accession>A0A2A2G6X2</accession>
<dbReference type="NCBIfam" id="TIGR00552">
    <property type="entry name" value="nadE"/>
    <property type="match status" value="1"/>
</dbReference>
<dbReference type="NCBIfam" id="NF010588">
    <property type="entry name" value="PRK13981.1"/>
    <property type="match status" value="1"/>
</dbReference>
<dbReference type="PROSITE" id="PS50263">
    <property type="entry name" value="CN_HYDROLASE"/>
    <property type="match status" value="1"/>
</dbReference>
<dbReference type="InterPro" id="IPR014729">
    <property type="entry name" value="Rossmann-like_a/b/a_fold"/>
</dbReference>
<feature type="domain" description="CN hydrolase" evidence="10">
    <location>
        <begin position="1"/>
        <end position="254"/>
    </location>
</feature>
<dbReference type="Pfam" id="PF00795">
    <property type="entry name" value="CN_hydrolase"/>
    <property type="match status" value="1"/>
</dbReference>
<feature type="binding site" evidence="7">
    <location>
        <position position="118"/>
    </location>
    <ligand>
        <name>L-glutamine</name>
        <dbReference type="ChEBI" id="CHEBI:58359"/>
    </ligand>
</feature>
<feature type="active site" description="Nucleophile; for glutaminase activity" evidence="7">
    <location>
        <position position="148"/>
    </location>
</feature>
<dbReference type="CDD" id="cd07570">
    <property type="entry name" value="GAT_Gln-NAD-synth"/>
    <property type="match status" value="1"/>
</dbReference>
<keyword evidence="3 7" id="KW-0436">Ligase</keyword>
<keyword evidence="4 7" id="KW-0547">Nucleotide-binding</keyword>
<dbReference type="GO" id="GO:0005524">
    <property type="term" value="F:ATP binding"/>
    <property type="evidence" value="ECO:0007669"/>
    <property type="project" value="UniProtKB-UniRule"/>
</dbReference>
<evidence type="ECO:0000256" key="4">
    <source>
        <dbReference type="ARBA" id="ARBA00022741"/>
    </source>
</evidence>
<evidence type="ECO:0000256" key="1">
    <source>
        <dbReference type="ARBA" id="ARBA00005188"/>
    </source>
</evidence>
<feature type="binding site" evidence="7">
    <location>
        <position position="383"/>
    </location>
    <ligand>
        <name>deamido-NAD(+)</name>
        <dbReference type="ChEBI" id="CHEBI:58437"/>
        <note>ligand shared between two neighboring subunits</note>
    </ligand>
</feature>
<dbReference type="GO" id="GO:0005737">
    <property type="term" value="C:cytoplasm"/>
    <property type="evidence" value="ECO:0007669"/>
    <property type="project" value="InterPro"/>
</dbReference>
<evidence type="ECO:0000313" key="12">
    <source>
        <dbReference type="Proteomes" id="UP000218831"/>
    </source>
</evidence>
<dbReference type="SUPFAM" id="SSF56317">
    <property type="entry name" value="Carbon-nitrogen hydrolase"/>
    <property type="match status" value="1"/>
</dbReference>
<evidence type="ECO:0000256" key="3">
    <source>
        <dbReference type="ARBA" id="ARBA00022598"/>
    </source>
</evidence>
<dbReference type="Proteomes" id="UP000218831">
    <property type="component" value="Unassembled WGS sequence"/>
</dbReference>
<protein>
    <recommendedName>
        <fullName evidence="7 8">Glutamine-dependent NAD(+) synthetase</fullName>
        <ecNumber evidence="7 8">6.3.5.1</ecNumber>
    </recommendedName>
    <alternativeName>
        <fullName evidence="7 8">NAD(+) synthase [glutamine-hydrolyzing]</fullName>
    </alternativeName>
</protein>
<evidence type="ECO:0000256" key="6">
    <source>
        <dbReference type="ARBA" id="ARBA00023027"/>
    </source>
</evidence>
<dbReference type="Gene3D" id="3.60.110.10">
    <property type="entry name" value="Carbon-nitrogen hydrolase"/>
    <property type="match status" value="1"/>
</dbReference>
<evidence type="ECO:0000256" key="5">
    <source>
        <dbReference type="ARBA" id="ARBA00022840"/>
    </source>
</evidence>
<dbReference type="AlphaFoldDB" id="A0A2A2G6X2"/>
<dbReference type="RefSeq" id="WP_095606992.1">
    <property type="nucleotide sequence ID" value="NZ_NSKE01000008.1"/>
</dbReference>
<dbReference type="Gene3D" id="3.40.50.620">
    <property type="entry name" value="HUPs"/>
    <property type="match status" value="1"/>
</dbReference>
<evidence type="ECO:0000313" key="11">
    <source>
        <dbReference type="EMBL" id="PAU93381.1"/>
    </source>
</evidence>
<comment type="function">
    <text evidence="7">Catalyzes the ATP-dependent amidation of deamido-NAD to form NAD. Uses L-glutamine as a nitrogen source.</text>
</comment>
<dbReference type="GO" id="GO:0009435">
    <property type="term" value="P:NAD+ biosynthetic process"/>
    <property type="evidence" value="ECO:0007669"/>
    <property type="project" value="UniProtKB-UniRule"/>
</dbReference>
<dbReference type="InterPro" id="IPR014445">
    <property type="entry name" value="Gln-dep_NAD_synthase"/>
</dbReference>
<dbReference type="Pfam" id="PF02540">
    <property type="entry name" value="NAD_synthase"/>
    <property type="match status" value="1"/>
</dbReference>
<dbReference type="PIRSF" id="PIRSF006630">
    <property type="entry name" value="NADS_GAT"/>
    <property type="match status" value="1"/>
</dbReference>
<feature type="binding site" evidence="7">
    <location>
        <begin position="300"/>
        <end position="307"/>
    </location>
    <ligand>
        <name>ATP</name>
        <dbReference type="ChEBI" id="CHEBI:30616"/>
    </ligand>
</feature>
<feature type="binding site" evidence="7">
    <location>
        <position position="190"/>
    </location>
    <ligand>
        <name>L-glutamine</name>
        <dbReference type="ChEBI" id="CHEBI:58359"/>
    </ligand>
</feature>
<evidence type="ECO:0000256" key="9">
    <source>
        <dbReference type="RuleBase" id="RU003811"/>
    </source>
</evidence>
<keyword evidence="5 7" id="KW-0067">ATP-binding</keyword>
<dbReference type="CDD" id="cd00553">
    <property type="entry name" value="NAD_synthase"/>
    <property type="match status" value="1"/>
</dbReference>
<dbReference type="HAMAP" id="MF_02090">
    <property type="entry name" value="NadE_glutamine_dep"/>
    <property type="match status" value="1"/>
</dbReference>
<dbReference type="InterPro" id="IPR003694">
    <property type="entry name" value="NAD_synthase"/>
</dbReference>
<evidence type="ECO:0000256" key="2">
    <source>
        <dbReference type="ARBA" id="ARBA00007145"/>
    </source>
</evidence>
<dbReference type="InterPro" id="IPR003010">
    <property type="entry name" value="C-N_Hydrolase"/>
</dbReference>
<proteinExistence type="inferred from homology"/>